<sequence length="88" mass="9568">MESPDSEEHTTPTTLDRIGHGCRCRVVGVRAAGALRKRMLAMGMVPGAEVEVVRAAPLGDPTEYRVKGYCLSLRRAEASLIEVTEEGR</sequence>
<evidence type="ECO:0000313" key="4">
    <source>
        <dbReference type="Proteomes" id="UP001065682"/>
    </source>
</evidence>
<dbReference type="RefSeq" id="WP_261597124.1">
    <property type="nucleotide sequence ID" value="NZ_VHLL01000002.1"/>
</dbReference>
<dbReference type="PANTHER" id="PTHR42954">
    <property type="entry name" value="FE(2+) TRANSPORT PROTEIN A"/>
    <property type="match status" value="1"/>
</dbReference>
<dbReference type="Gene3D" id="2.30.30.90">
    <property type="match status" value="1"/>
</dbReference>
<dbReference type="InterPro" id="IPR052713">
    <property type="entry name" value="FeoA"/>
</dbReference>
<accession>A0A9E4ZNM2</accession>
<dbReference type="Pfam" id="PF04023">
    <property type="entry name" value="FeoA"/>
    <property type="match status" value="1"/>
</dbReference>
<dbReference type="InterPro" id="IPR038157">
    <property type="entry name" value="FeoA_core_dom"/>
</dbReference>
<reference evidence="3" key="1">
    <citation type="submission" date="2019-06" db="EMBL/GenBank/DDBJ databases">
        <title>Methanoculleus strain from Tamsui River, Taipei, Taiwan.</title>
        <authorList>
            <person name="You Y.-T."/>
            <person name="Chen S.-C."/>
            <person name="Lai S.-J."/>
            <person name="Lee Y.-C."/>
            <person name="Lai M.-C."/>
        </authorList>
    </citation>
    <scope>NUCLEOTIDE SEQUENCE</scope>
    <source>
        <strain evidence="3">Afa-1</strain>
    </source>
</reference>
<dbReference type="PANTHER" id="PTHR42954:SF2">
    <property type="entry name" value="FE(2+) TRANSPORT PROTEIN A"/>
    <property type="match status" value="1"/>
</dbReference>
<dbReference type="EMBL" id="VHLL01000002">
    <property type="protein sequence ID" value="MCT8337056.1"/>
    <property type="molecule type" value="Genomic_DNA"/>
</dbReference>
<protein>
    <submittedName>
        <fullName evidence="3">Ferrous iron transport protein A</fullName>
    </submittedName>
</protein>
<organism evidence="3 4">
    <name type="scientific">Methanoculleus formosensis</name>
    <dbReference type="NCBI Taxonomy" id="2590886"/>
    <lineage>
        <taxon>Archaea</taxon>
        <taxon>Methanobacteriati</taxon>
        <taxon>Methanobacteriota</taxon>
        <taxon>Stenosarchaea group</taxon>
        <taxon>Methanomicrobia</taxon>
        <taxon>Methanomicrobiales</taxon>
        <taxon>Methanomicrobiaceae</taxon>
        <taxon>Methanoculleus</taxon>
    </lineage>
</organism>
<dbReference type="GO" id="GO:0046914">
    <property type="term" value="F:transition metal ion binding"/>
    <property type="evidence" value="ECO:0007669"/>
    <property type="project" value="InterPro"/>
</dbReference>
<proteinExistence type="predicted"/>
<evidence type="ECO:0000313" key="3">
    <source>
        <dbReference type="EMBL" id="MCT8337056.1"/>
    </source>
</evidence>
<evidence type="ECO:0000256" key="1">
    <source>
        <dbReference type="ARBA" id="ARBA00023004"/>
    </source>
</evidence>
<dbReference type="InterPro" id="IPR007167">
    <property type="entry name" value="Fe-transptr_FeoA-like"/>
</dbReference>
<dbReference type="SUPFAM" id="SSF50037">
    <property type="entry name" value="C-terminal domain of transcriptional repressors"/>
    <property type="match status" value="1"/>
</dbReference>
<comment type="caution">
    <text evidence="3">The sequence shown here is derived from an EMBL/GenBank/DDBJ whole genome shotgun (WGS) entry which is preliminary data.</text>
</comment>
<dbReference type="SMART" id="SM00899">
    <property type="entry name" value="FeoA"/>
    <property type="match status" value="1"/>
</dbReference>
<feature type="domain" description="Ferrous iron transporter FeoA-like" evidence="2">
    <location>
        <begin position="13"/>
        <end position="85"/>
    </location>
</feature>
<keyword evidence="4" id="KW-1185">Reference proteome</keyword>
<name>A0A9E4ZNM2_9EURY</name>
<evidence type="ECO:0000259" key="2">
    <source>
        <dbReference type="SMART" id="SM00899"/>
    </source>
</evidence>
<dbReference type="Proteomes" id="UP001065682">
    <property type="component" value="Unassembled WGS sequence"/>
</dbReference>
<dbReference type="AlphaFoldDB" id="A0A9E4ZNM2"/>
<gene>
    <name evidence="3" type="ORF">FKB36_05985</name>
</gene>
<keyword evidence="1" id="KW-0408">Iron</keyword>
<dbReference type="InterPro" id="IPR008988">
    <property type="entry name" value="Transcriptional_repressor_C"/>
</dbReference>